<reference evidence="2" key="1">
    <citation type="submission" date="2022-10" db="EMBL/GenBank/DDBJ databases">
        <authorList>
            <person name="Mo P."/>
        </authorList>
    </citation>
    <scope>NUCLEOTIDE SEQUENCE</scope>
    <source>
        <strain evidence="2">HUAS 13-4</strain>
    </source>
</reference>
<evidence type="ECO:0000313" key="3">
    <source>
        <dbReference type="Proteomes" id="UP001061298"/>
    </source>
</evidence>
<dbReference type="EMBL" id="CP106793">
    <property type="protein sequence ID" value="UXY24234.1"/>
    <property type="molecule type" value="Genomic_DNA"/>
</dbReference>
<dbReference type="RefSeq" id="WP_263234471.1">
    <property type="nucleotide sequence ID" value="NZ_CP106793.1"/>
</dbReference>
<evidence type="ECO:0000256" key="1">
    <source>
        <dbReference type="SAM" id="MobiDB-lite"/>
    </source>
</evidence>
<sequence length="45" mass="4848">MTATEAAAALAFNALLARAYEVGTGARTETTSRRPARRNWWSPPG</sequence>
<proteinExistence type="predicted"/>
<accession>A0ABY6EC44</accession>
<feature type="region of interest" description="Disordered" evidence="1">
    <location>
        <begin position="23"/>
        <end position="45"/>
    </location>
</feature>
<protein>
    <submittedName>
        <fullName evidence="2">Uncharacterized protein</fullName>
    </submittedName>
</protein>
<name>A0ABY6EC44_9ACTN</name>
<organism evidence="2 3">
    <name type="scientific">Streptomyces cynarae</name>
    <dbReference type="NCBI Taxonomy" id="2981134"/>
    <lineage>
        <taxon>Bacteria</taxon>
        <taxon>Bacillati</taxon>
        <taxon>Actinomycetota</taxon>
        <taxon>Actinomycetes</taxon>
        <taxon>Kitasatosporales</taxon>
        <taxon>Streptomycetaceae</taxon>
        <taxon>Streptomyces</taxon>
    </lineage>
</organism>
<gene>
    <name evidence="2" type="ORF">N8I84_40355</name>
</gene>
<evidence type="ECO:0000313" key="2">
    <source>
        <dbReference type="EMBL" id="UXY24234.1"/>
    </source>
</evidence>
<keyword evidence="3" id="KW-1185">Reference proteome</keyword>
<dbReference type="Proteomes" id="UP001061298">
    <property type="component" value="Chromosome"/>
</dbReference>